<reference evidence="1 2" key="1">
    <citation type="journal article" date="2016" name="Mol. Biol. Evol.">
        <title>Comparative Genomics of Early-Diverging Mushroom-Forming Fungi Provides Insights into the Origins of Lignocellulose Decay Capabilities.</title>
        <authorList>
            <person name="Nagy L.G."/>
            <person name="Riley R."/>
            <person name="Tritt A."/>
            <person name="Adam C."/>
            <person name="Daum C."/>
            <person name="Floudas D."/>
            <person name="Sun H."/>
            <person name="Yadav J.S."/>
            <person name="Pangilinan J."/>
            <person name="Larsson K.H."/>
            <person name="Matsuura K."/>
            <person name="Barry K."/>
            <person name="Labutti K."/>
            <person name="Kuo R."/>
            <person name="Ohm R.A."/>
            <person name="Bhattacharya S.S."/>
            <person name="Shirouzu T."/>
            <person name="Yoshinaga Y."/>
            <person name="Martin F.M."/>
            <person name="Grigoriev I.V."/>
            <person name="Hibbett D.S."/>
        </authorList>
    </citation>
    <scope>NUCLEOTIDE SEQUENCE [LARGE SCALE GENOMIC DNA]</scope>
    <source>
        <strain evidence="1 2">HHB12029</strain>
    </source>
</reference>
<name>A0A165P8P4_EXIGL</name>
<evidence type="ECO:0008006" key="3">
    <source>
        <dbReference type="Google" id="ProtNLM"/>
    </source>
</evidence>
<dbReference type="InParanoid" id="A0A165P8P4"/>
<dbReference type="AlphaFoldDB" id="A0A165P8P4"/>
<dbReference type="Proteomes" id="UP000077266">
    <property type="component" value="Unassembled WGS sequence"/>
</dbReference>
<gene>
    <name evidence="1" type="ORF">EXIGLDRAFT_602621</name>
</gene>
<accession>A0A165P8P4</accession>
<proteinExistence type="predicted"/>
<organism evidence="1 2">
    <name type="scientific">Exidia glandulosa HHB12029</name>
    <dbReference type="NCBI Taxonomy" id="1314781"/>
    <lineage>
        <taxon>Eukaryota</taxon>
        <taxon>Fungi</taxon>
        <taxon>Dikarya</taxon>
        <taxon>Basidiomycota</taxon>
        <taxon>Agaricomycotina</taxon>
        <taxon>Agaricomycetes</taxon>
        <taxon>Auriculariales</taxon>
        <taxon>Exidiaceae</taxon>
        <taxon>Exidia</taxon>
    </lineage>
</organism>
<sequence>MARVLEAEEHHRLQISVQDDARRKCDTQRAELDRQYALFHPVRKVPLEILGHIFEMCLEGLSIDDFPGAEDSDILNRQRQPFDLAAVCRRWRSASLSYPRAW</sequence>
<keyword evidence="2" id="KW-1185">Reference proteome</keyword>
<feature type="non-terminal residue" evidence="1">
    <location>
        <position position="102"/>
    </location>
</feature>
<evidence type="ECO:0000313" key="1">
    <source>
        <dbReference type="EMBL" id="KZW01804.1"/>
    </source>
</evidence>
<dbReference type="OrthoDB" id="3365698at2759"/>
<protein>
    <recommendedName>
        <fullName evidence="3">F-box domain-containing protein</fullName>
    </recommendedName>
</protein>
<evidence type="ECO:0000313" key="2">
    <source>
        <dbReference type="Proteomes" id="UP000077266"/>
    </source>
</evidence>
<dbReference type="EMBL" id="KV425891">
    <property type="protein sequence ID" value="KZW01804.1"/>
    <property type="molecule type" value="Genomic_DNA"/>
</dbReference>